<name>A0A0F8Y9J6_9ZZZZ</name>
<reference evidence="1" key="1">
    <citation type="journal article" date="2015" name="Nature">
        <title>Complex archaea that bridge the gap between prokaryotes and eukaryotes.</title>
        <authorList>
            <person name="Spang A."/>
            <person name="Saw J.H."/>
            <person name="Jorgensen S.L."/>
            <person name="Zaremba-Niedzwiedzka K."/>
            <person name="Martijn J."/>
            <person name="Lind A.E."/>
            <person name="van Eijk R."/>
            <person name="Schleper C."/>
            <person name="Guy L."/>
            <person name="Ettema T.J."/>
        </authorList>
    </citation>
    <scope>NUCLEOTIDE SEQUENCE</scope>
</reference>
<evidence type="ECO:0000313" key="1">
    <source>
        <dbReference type="EMBL" id="KKK78087.1"/>
    </source>
</evidence>
<organism evidence="1">
    <name type="scientific">marine sediment metagenome</name>
    <dbReference type="NCBI Taxonomy" id="412755"/>
    <lineage>
        <taxon>unclassified sequences</taxon>
        <taxon>metagenomes</taxon>
        <taxon>ecological metagenomes</taxon>
    </lineage>
</organism>
<comment type="caution">
    <text evidence="1">The sequence shown here is derived from an EMBL/GenBank/DDBJ whole genome shotgun (WGS) entry which is preliminary data.</text>
</comment>
<protein>
    <submittedName>
        <fullName evidence="1">Uncharacterized protein</fullName>
    </submittedName>
</protein>
<sequence length="211" mass="22352">MAELTVYPDPDPESDSIDGHVNNRNVSWSTCRSAATGFDLLDNHTELFCLAQEVDGDDEYRISRVFTTFDTSPLGVGATISAATLSLRGSSEQGTVTIHCVESTQASNNALTTADFDQAGTTSFANVSSWSDVAYNDFTLSAAGRAIIDLTGVSLYAIREGHDNDNSEPSVAEIFSATCFSADEAGTTKDPKLVITFTPPAPASGFFALLV</sequence>
<proteinExistence type="predicted"/>
<accession>A0A0F8Y9J6</accession>
<dbReference type="EMBL" id="LAZR01054656">
    <property type="protein sequence ID" value="KKK78087.1"/>
    <property type="molecule type" value="Genomic_DNA"/>
</dbReference>
<gene>
    <name evidence="1" type="ORF">LCGC14_2847100</name>
</gene>
<dbReference type="AlphaFoldDB" id="A0A0F8Y9J6"/>